<feature type="region of interest" description="Disordered" evidence="1">
    <location>
        <begin position="143"/>
        <end position="185"/>
    </location>
</feature>
<comment type="caution">
    <text evidence="2">The sequence shown here is derived from an EMBL/GenBank/DDBJ whole genome shotgun (WGS) entry which is preliminary data.</text>
</comment>
<dbReference type="AlphaFoldDB" id="A0AAD3SY63"/>
<evidence type="ECO:0000313" key="2">
    <source>
        <dbReference type="EMBL" id="GMH19598.1"/>
    </source>
</evidence>
<proteinExistence type="predicted"/>
<protein>
    <submittedName>
        <fullName evidence="2">Uncharacterized protein</fullName>
    </submittedName>
</protein>
<accession>A0AAD3SY63</accession>
<evidence type="ECO:0000256" key="1">
    <source>
        <dbReference type="SAM" id="MobiDB-lite"/>
    </source>
</evidence>
<name>A0AAD3SY63_NEPGR</name>
<evidence type="ECO:0000313" key="3">
    <source>
        <dbReference type="Proteomes" id="UP001279734"/>
    </source>
</evidence>
<sequence length="185" mass="20746">MCMPRCGEPDHIWIFLHFRVHTLGCFVGIPFHWFCLLRWSHFAAGIVMKCNFGKDGRFGRIARGSLVLPVWCHADVAHSVGMDEPHDQFVVSCQIQAKFSKEDFTTSPASEAALNQCATNITHHQQQDQPMLFIGSSVIQHQHMEEPSTTDTEEQTAAEAHRMGSKDNTGGLVAQQPGYNNTSRH</sequence>
<keyword evidence="3" id="KW-1185">Reference proteome</keyword>
<dbReference type="EMBL" id="BSYO01000021">
    <property type="protein sequence ID" value="GMH19598.1"/>
    <property type="molecule type" value="Genomic_DNA"/>
</dbReference>
<organism evidence="2 3">
    <name type="scientific">Nepenthes gracilis</name>
    <name type="common">Slender pitcher plant</name>
    <dbReference type="NCBI Taxonomy" id="150966"/>
    <lineage>
        <taxon>Eukaryota</taxon>
        <taxon>Viridiplantae</taxon>
        <taxon>Streptophyta</taxon>
        <taxon>Embryophyta</taxon>
        <taxon>Tracheophyta</taxon>
        <taxon>Spermatophyta</taxon>
        <taxon>Magnoliopsida</taxon>
        <taxon>eudicotyledons</taxon>
        <taxon>Gunneridae</taxon>
        <taxon>Pentapetalae</taxon>
        <taxon>Caryophyllales</taxon>
        <taxon>Nepenthaceae</taxon>
        <taxon>Nepenthes</taxon>
    </lineage>
</organism>
<dbReference type="Proteomes" id="UP001279734">
    <property type="component" value="Unassembled WGS sequence"/>
</dbReference>
<gene>
    <name evidence="2" type="ORF">Nepgr_021439</name>
</gene>
<reference evidence="2" key="1">
    <citation type="submission" date="2023-05" db="EMBL/GenBank/DDBJ databases">
        <title>Nepenthes gracilis genome sequencing.</title>
        <authorList>
            <person name="Fukushima K."/>
        </authorList>
    </citation>
    <scope>NUCLEOTIDE SEQUENCE</scope>
    <source>
        <strain evidence="2">SING2019-196</strain>
    </source>
</reference>